<dbReference type="AlphaFoldDB" id="A0A6A6D9F5"/>
<dbReference type="Proteomes" id="UP000800200">
    <property type="component" value="Unassembled WGS sequence"/>
</dbReference>
<keyword evidence="1" id="KW-0175">Coiled coil</keyword>
<evidence type="ECO:0000256" key="2">
    <source>
        <dbReference type="SAM" id="MobiDB-lite"/>
    </source>
</evidence>
<name>A0A6A6D9F5_9PEZI</name>
<gene>
    <name evidence="3" type="ORF">K469DRAFT_755893</name>
</gene>
<sequence length="190" mass="21259">MSRPPTRGTGDASGPREVQQPNNHEPSGRPTRNAPRIFTDGTVPYSINCRSITQALEEGEDEATENAQETISVTPQTPTGTTHNLPQRKTRKPLKTNMLQTIDQTKGLQEAVNKIMIAMKKQEVLAERRHNELRTELQEVRAQNEHLKQELRECKEELQAYKDTLLSGANSRPTYAAVVTGNRDSPQPGH</sequence>
<feature type="region of interest" description="Disordered" evidence="2">
    <location>
        <begin position="1"/>
        <end position="91"/>
    </location>
</feature>
<protein>
    <submittedName>
        <fullName evidence="3">Uncharacterized protein</fullName>
    </submittedName>
</protein>
<keyword evidence="4" id="KW-1185">Reference proteome</keyword>
<proteinExistence type="predicted"/>
<evidence type="ECO:0000256" key="1">
    <source>
        <dbReference type="SAM" id="Coils"/>
    </source>
</evidence>
<dbReference type="EMBL" id="ML994715">
    <property type="protein sequence ID" value="KAF2176111.1"/>
    <property type="molecule type" value="Genomic_DNA"/>
</dbReference>
<organism evidence="3 4">
    <name type="scientific">Zopfia rhizophila CBS 207.26</name>
    <dbReference type="NCBI Taxonomy" id="1314779"/>
    <lineage>
        <taxon>Eukaryota</taxon>
        <taxon>Fungi</taxon>
        <taxon>Dikarya</taxon>
        <taxon>Ascomycota</taxon>
        <taxon>Pezizomycotina</taxon>
        <taxon>Dothideomycetes</taxon>
        <taxon>Dothideomycetes incertae sedis</taxon>
        <taxon>Zopfiaceae</taxon>
        <taxon>Zopfia</taxon>
    </lineage>
</organism>
<feature type="coiled-coil region" evidence="1">
    <location>
        <begin position="123"/>
        <end position="164"/>
    </location>
</feature>
<feature type="compositionally biased region" description="Polar residues" evidence="2">
    <location>
        <begin position="65"/>
        <end position="85"/>
    </location>
</feature>
<feature type="region of interest" description="Disordered" evidence="2">
    <location>
        <begin position="168"/>
        <end position="190"/>
    </location>
</feature>
<evidence type="ECO:0000313" key="4">
    <source>
        <dbReference type="Proteomes" id="UP000800200"/>
    </source>
</evidence>
<reference evidence="3" key="1">
    <citation type="journal article" date="2020" name="Stud. Mycol.">
        <title>101 Dothideomycetes genomes: a test case for predicting lifestyles and emergence of pathogens.</title>
        <authorList>
            <person name="Haridas S."/>
            <person name="Albert R."/>
            <person name="Binder M."/>
            <person name="Bloem J."/>
            <person name="Labutti K."/>
            <person name="Salamov A."/>
            <person name="Andreopoulos B."/>
            <person name="Baker S."/>
            <person name="Barry K."/>
            <person name="Bills G."/>
            <person name="Bluhm B."/>
            <person name="Cannon C."/>
            <person name="Castanera R."/>
            <person name="Culley D."/>
            <person name="Daum C."/>
            <person name="Ezra D."/>
            <person name="Gonzalez J."/>
            <person name="Henrissat B."/>
            <person name="Kuo A."/>
            <person name="Liang C."/>
            <person name="Lipzen A."/>
            <person name="Lutzoni F."/>
            <person name="Magnuson J."/>
            <person name="Mondo S."/>
            <person name="Nolan M."/>
            <person name="Ohm R."/>
            <person name="Pangilinan J."/>
            <person name="Park H.-J."/>
            <person name="Ramirez L."/>
            <person name="Alfaro M."/>
            <person name="Sun H."/>
            <person name="Tritt A."/>
            <person name="Yoshinaga Y."/>
            <person name="Zwiers L.-H."/>
            <person name="Turgeon B."/>
            <person name="Goodwin S."/>
            <person name="Spatafora J."/>
            <person name="Crous P."/>
            <person name="Grigoriev I."/>
        </authorList>
    </citation>
    <scope>NUCLEOTIDE SEQUENCE</scope>
    <source>
        <strain evidence="3">CBS 207.26</strain>
    </source>
</reference>
<accession>A0A6A6D9F5</accession>
<evidence type="ECO:0000313" key="3">
    <source>
        <dbReference type="EMBL" id="KAF2176111.1"/>
    </source>
</evidence>